<evidence type="ECO:0000313" key="3">
    <source>
        <dbReference type="Proteomes" id="UP000320623"/>
    </source>
</evidence>
<evidence type="ECO:0000313" key="2">
    <source>
        <dbReference type="EMBL" id="CUU09101.1"/>
    </source>
</evidence>
<feature type="transmembrane region" description="Helical" evidence="1">
    <location>
        <begin position="20"/>
        <end position="38"/>
    </location>
</feature>
<dbReference type="STRING" id="1643428.GCA_001442855_02208"/>
<protein>
    <submittedName>
        <fullName evidence="2">Uncharacterized protein</fullName>
    </submittedName>
</protein>
<keyword evidence="3" id="KW-1185">Reference proteome</keyword>
<dbReference type="Proteomes" id="UP000320623">
    <property type="component" value="Unassembled WGS sequence"/>
</dbReference>
<proteinExistence type="predicted"/>
<keyword evidence="1" id="KW-1133">Transmembrane helix</keyword>
<sequence length="43" mass="5266">MREAFGHIWNLFKEFFSNLTYILYLIFTLLLFYIVLYLQSKVG</sequence>
<evidence type="ECO:0000256" key="1">
    <source>
        <dbReference type="SAM" id="Phobius"/>
    </source>
</evidence>
<dbReference type="EMBL" id="FAOO01000029">
    <property type="protein sequence ID" value="CUU09101.1"/>
    <property type="molecule type" value="Genomic_DNA"/>
</dbReference>
<keyword evidence="1" id="KW-0812">Transmembrane</keyword>
<name>A0A0S4NGB9_9BACT</name>
<reference evidence="3" key="1">
    <citation type="submission" date="2015-11" db="EMBL/GenBank/DDBJ databases">
        <authorList>
            <person name="Varghese N."/>
        </authorList>
    </citation>
    <scope>NUCLEOTIDE SEQUENCE [LARGE SCALE GENOMIC DNA]</scope>
</reference>
<accession>A0A0S4NGB9</accession>
<gene>
    <name evidence="2" type="ORF">JGI1_02259</name>
</gene>
<organism evidence="2 3">
    <name type="scientific">Candidatus Thermokryptus mobilis</name>
    <dbReference type="NCBI Taxonomy" id="1643428"/>
    <lineage>
        <taxon>Bacteria</taxon>
        <taxon>Pseudomonadati</taxon>
        <taxon>Candidatus Kryptoniota</taxon>
        <taxon>Candidatus Thermokryptus</taxon>
    </lineage>
</organism>
<dbReference type="AlphaFoldDB" id="A0A0S4NGB9"/>
<keyword evidence="1" id="KW-0472">Membrane</keyword>